<proteinExistence type="predicted"/>
<organism evidence="1 2">
    <name type="scientific">Camellia lanceoleosa</name>
    <dbReference type="NCBI Taxonomy" id="1840588"/>
    <lineage>
        <taxon>Eukaryota</taxon>
        <taxon>Viridiplantae</taxon>
        <taxon>Streptophyta</taxon>
        <taxon>Embryophyta</taxon>
        <taxon>Tracheophyta</taxon>
        <taxon>Spermatophyta</taxon>
        <taxon>Magnoliopsida</taxon>
        <taxon>eudicotyledons</taxon>
        <taxon>Gunneridae</taxon>
        <taxon>Pentapetalae</taxon>
        <taxon>asterids</taxon>
        <taxon>Ericales</taxon>
        <taxon>Theaceae</taxon>
        <taxon>Camellia</taxon>
    </lineage>
</organism>
<comment type="caution">
    <text evidence="1">The sequence shown here is derived from an EMBL/GenBank/DDBJ whole genome shotgun (WGS) entry which is preliminary data.</text>
</comment>
<name>A0ACC0I7U8_9ERIC</name>
<dbReference type="Proteomes" id="UP001060215">
    <property type="component" value="Chromosome 2"/>
</dbReference>
<accession>A0ACC0I7U8</accession>
<dbReference type="EMBL" id="CM045759">
    <property type="protein sequence ID" value="KAI8020396.1"/>
    <property type="molecule type" value="Genomic_DNA"/>
</dbReference>
<protein>
    <submittedName>
        <fullName evidence="1">Transcription factor bHLH137</fullName>
    </submittedName>
</protein>
<gene>
    <name evidence="1" type="ORF">LOK49_LG04G02344</name>
</gene>
<keyword evidence="2" id="KW-1185">Reference proteome</keyword>
<sequence length="339" mass="38139">MAAFSFQHQPSLLDPTFLPNSSAFSQEPNTTPITNCFSQFYRLESPQQIPVDVCFHESSCLEDGTKVGISHNNEPSVTNKHSTDSSSMVDKSESGEQVTQKVIVIAKKRKSMDGSSITSLQSMEAREVKSSKEKRSNGTITTMTDEKVIIKKPKDDKQKDQKKVRPEEVPNGYNHVRAKRGQATDSHSLAERVRREKISERMKQLQALVPGCDKVTGKALVLDEIINYVQSLQYQVEFLSTKLASVNPMFCNFGMELDAFMVPHETLMSSQEECNSAQFAIPNSYPLLDSSSSSLLFDHQQVPDILPQDNGQLLWEVDDQKQKLIDQSGSFTNNLYYFH</sequence>
<reference evidence="1 2" key="1">
    <citation type="journal article" date="2022" name="Plant J.">
        <title>Chromosome-level genome of Camellia lanceoleosa provides a valuable resource for understanding genome evolution and self-incompatibility.</title>
        <authorList>
            <person name="Gong W."/>
            <person name="Xiao S."/>
            <person name="Wang L."/>
            <person name="Liao Z."/>
            <person name="Chang Y."/>
            <person name="Mo W."/>
            <person name="Hu G."/>
            <person name="Li W."/>
            <person name="Zhao G."/>
            <person name="Zhu H."/>
            <person name="Hu X."/>
            <person name="Ji K."/>
            <person name="Xiang X."/>
            <person name="Song Q."/>
            <person name="Yuan D."/>
            <person name="Jin S."/>
            <person name="Zhang L."/>
        </authorList>
    </citation>
    <scope>NUCLEOTIDE SEQUENCE [LARGE SCALE GENOMIC DNA]</scope>
    <source>
        <strain evidence="1">SQ_2022a</strain>
    </source>
</reference>
<evidence type="ECO:0000313" key="1">
    <source>
        <dbReference type="EMBL" id="KAI8020396.1"/>
    </source>
</evidence>
<evidence type="ECO:0000313" key="2">
    <source>
        <dbReference type="Proteomes" id="UP001060215"/>
    </source>
</evidence>